<dbReference type="OrthoDB" id="9905773at2759"/>
<dbReference type="EMBL" id="REGN01005653">
    <property type="protein sequence ID" value="RNA12574.1"/>
    <property type="molecule type" value="Genomic_DNA"/>
</dbReference>
<keyword evidence="3" id="KW-1185">Reference proteome</keyword>
<evidence type="ECO:0000256" key="1">
    <source>
        <dbReference type="ARBA" id="ARBA00007753"/>
    </source>
</evidence>
<reference evidence="2 3" key="1">
    <citation type="journal article" date="2018" name="Sci. Rep.">
        <title>Genomic signatures of local adaptation to the degree of environmental predictability in rotifers.</title>
        <authorList>
            <person name="Franch-Gras L."/>
            <person name="Hahn C."/>
            <person name="Garcia-Roger E.M."/>
            <person name="Carmona M.J."/>
            <person name="Serra M."/>
            <person name="Gomez A."/>
        </authorList>
    </citation>
    <scope>NUCLEOTIDE SEQUENCE [LARGE SCALE GENOMIC DNA]</scope>
    <source>
        <strain evidence="2">HYR1</strain>
    </source>
</reference>
<gene>
    <name evidence="2" type="ORF">BpHYR1_009058</name>
</gene>
<dbReference type="InterPro" id="IPR040046">
    <property type="entry name" value="FAM228"/>
</dbReference>
<sequence length="295" mass="34560">MISMVCQKSNSGKISAHNSDLARLLDDDVELSSDRPKKHPKTPSMVSFTQIMDAPAKAQTKAHQATAPFDPQHLTKDFYSKHPLKKLNFKKVKCMNNLIQQKINESPSDLEYYIRLNEYLSQQKQMIEEIKRDIEKSDVSQLRKKELIYKNWHLHVYEPIKREIQKNMSSPSAKFARSLRDLRYEEYLSHTNERGCVFRDDFQSEEYDPVNLVPLEASFVRPFKDPTSVRFRKDNDEQKLILKCLTGKKFTSSQVQRARLPRILNDGETRENIDWNKWLLNNHSTINSTARIKSS</sequence>
<evidence type="ECO:0008006" key="4">
    <source>
        <dbReference type="Google" id="ProtNLM"/>
    </source>
</evidence>
<dbReference type="Proteomes" id="UP000276133">
    <property type="component" value="Unassembled WGS sequence"/>
</dbReference>
<comment type="caution">
    <text evidence="2">The sequence shown here is derived from an EMBL/GenBank/DDBJ whole genome shotgun (WGS) entry which is preliminary data.</text>
</comment>
<evidence type="ECO:0000313" key="2">
    <source>
        <dbReference type="EMBL" id="RNA12574.1"/>
    </source>
</evidence>
<accession>A0A3M7QNC2</accession>
<name>A0A3M7QNC2_BRAPC</name>
<proteinExistence type="inferred from homology"/>
<comment type="similarity">
    <text evidence="1">Belongs to the FAM228 family.</text>
</comment>
<organism evidence="2 3">
    <name type="scientific">Brachionus plicatilis</name>
    <name type="common">Marine rotifer</name>
    <name type="synonym">Brachionus muelleri</name>
    <dbReference type="NCBI Taxonomy" id="10195"/>
    <lineage>
        <taxon>Eukaryota</taxon>
        <taxon>Metazoa</taxon>
        <taxon>Spiralia</taxon>
        <taxon>Gnathifera</taxon>
        <taxon>Rotifera</taxon>
        <taxon>Eurotatoria</taxon>
        <taxon>Monogononta</taxon>
        <taxon>Pseudotrocha</taxon>
        <taxon>Ploima</taxon>
        <taxon>Brachionidae</taxon>
        <taxon>Brachionus</taxon>
    </lineage>
</organism>
<dbReference type="AlphaFoldDB" id="A0A3M7QNC2"/>
<dbReference type="PANTHER" id="PTHR28584">
    <property type="entry name" value="FAMILY WITH SEQUENCE SIMILARITY 228 MEMBER A"/>
    <property type="match status" value="1"/>
</dbReference>
<dbReference type="STRING" id="10195.A0A3M7QNC2"/>
<evidence type="ECO:0000313" key="3">
    <source>
        <dbReference type="Proteomes" id="UP000276133"/>
    </source>
</evidence>
<dbReference type="PANTHER" id="PTHR28584:SF1">
    <property type="entry name" value="PROTEIN FAM228B"/>
    <property type="match status" value="1"/>
</dbReference>
<protein>
    <recommendedName>
        <fullName evidence="4">Protein FAM228B</fullName>
    </recommendedName>
</protein>